<keyword evidence="12" id="KW-0411">Iron-sulfur</keyword>
<dbReference type="InterPro" id="IPR010614">
    <property type="entry name" value="RAD3-like_helicase_DEAD"/>
</dbReference>
<evidence type="ECO:0000256" key="9">
    <source>
        <dbReference type="ARBA" id="ARBA00022806"/>
    </source>
</evidence>
<keyword evidence="9" id="KW-0347">Helicase</keyword>
<evidence type="ECO:0000256" key="2">
    <source>
        <dbReference type="ARBA" id="ARBA00004123"/>
    </source>
</evidence>
<dbReference type="InterPro" id="IPR045028">
    <property type="entry name" value="DinG/Rad3-like"/>
</dbReference>
<dbReference type="GO" id="GO:0006139">
    <property type="term" value="P:nucleobase-containing compound metabolic process"/>
    <property type="evidence" value="ECO:0007669"/>
    <property type="project" value="InterPro"/>
</dbReference>
<evidence type="ECO:0000256" key="12">
    <source>
        <dbReference type="ARBA" id="ARBA00023014"/>
    </source>
</evidence>
<dbReference type="Pfam" id="PF13307">
    <property type="entry name" value="Helicase_C_2"/>
    <property type="match status" value="1"/>
</dbReference>
<dbReference type="PANTHER" id="PTHR11472">
    <property type="entry name" value="DNA REPAIR DEAD HELICASE RAD3/XP-D SUBFAMILY MEMBER"/>
    <property type="match status" value="1"/>
</dbReference>
<dbReference type="GO" id="GO:0046872">
    <property type="term" value="F:metal ion binding"/>
    <property type="evidence" value="ECO:0007669"/>
    <property type="project" value="UniProtKB-KW"/>
</dbReference>
<keyword evidence="14" id="KW-0539">Nucleus</keyword>
<proteinExistence type="inferred from homology"/>
<keyword evidence="13" id="KW-0413">Isomerase</keyword>
<dbReference type="GO" id="GO:0003677">
    <property type="term" value="F:DNA binding"/>
    <property type="evidence" value="ECO:0007669"/>
    <property type="project" value="InterPro"/>
</dbReference>
<dbReference type="EC" id="5.6.2.3" evidence="17"/>
<dbReference type="NCBIfam" id="TIGR00604">
    <property type="entry name" value="rad3"/>
    <property type="match status" value="1"/>
</dbReference>
<keyword evidence="8" id="KW-0378">Hydrolase</keyword>
<evidence type="ECO:0000256" key="7">
    <source>
        <dbReference type="ARBA" id="ARBA00022741"/>
    </source>
</evidence>
<dbReference type="PROSITE" id="PS51193">
    <property type="entry name" value="HELICASE_ATP_BIND_2"/>
    <property type="match status" value="1"/>
</dbReference>
<dbReference type="GO" id="GO:0051536">
    <property type="term" value="F:iron-sulfur cluster binding"/>
    <property type="evidence" value="ECO:0007669"/>
    <property type="project" value="UniProtKB-KW"/>
</dbReference>
<comment type="function">
    <text evidence="20">ATP-dependent DNA helicase important for chromosome transmission and normal cell cycle progression in G(2)/M. May have a role in changing DNA topology to allow the loading of proteins involved in maintaining sister chromatid cohesion in the vicinity of the centromeres. Has a specific role in chromosome segregation during meiosis II.</text>
</comment>
<comment type="similarity">
    <text evidence="3">Belongs to the DEAD box helicase family. DEAH subfamily. DDX11/CHL1 sub-subfamily.</text>
</comment>
<evidence type="ECO:0000256" key="21">
    <source>
        <dbReference type="ARBA" id="ARBA00048954"/>
    </source>
</evidence>
<evidence type="ECO:0000256" key="3">
    <source>
        <dbReference type="ARBA" id="ARBA00008435"/>
    </source>
</evidence>
<dbReference type="InterPro" id="IPR006555">
    <property type="entry name" value="ATP-dep_Helicase_C"/>
</dbReference>
<dbReference type="GO" id="GO:0005634">
    <property type="term" value="C:nucleus"/>
    <property type="evidence" value="ECO:0007669"/>
    <property type="project" value="UniProtKB-SubCell"/>
</dbReference>
<sequence length="751" mass="83310">MGRLAALSATQDQGEELDWVVSQTIARKRRELEVDESEYESRLLKARQKEIALRKKAKARVSKRAKAIPSKEDAIDLDDNAFLPEGNEDPLDETDNISPAVKALMRKYVLRVLHELRKLNIDLSASAVSFHQGSPVDPPPIGGPKRPISTVENEDEEPCGSSARAVSLGSRKHLCINEKLKSRASDLDEACRQMLSGEEIPMLDFRDQVLARPKDIEDLIESGRNAQTCPYFGSRRAIPQAQLVLLPYNLLLHKTARESLGIDLKDQVVIIDEAHNLISTLLSLSTVRLPMRTLSTSLRQLSVYLTKFRNRLSTKNALHLRRLVGILEALSKYAEEWRSQHCKKPSTGTIPTAASVEVLSSGELLSRLGRGAEGVNLLEVEAYLRESRIARKISGYCTKELEKAAGQGITSPPLHSVESFITALSAASEDGRVSFSMLDDQVEIKYQHLNPATYFREVVEVARSVVLAGGTMSPISDVTNQLFSFLPQERLSTFSCGHIIPTANLQSMVLKKGPRGGELLFKFDRRGDQGMTTELGQIILNFANVVPGGMVVFVPSYSFLRQITAAWEADGTLKKLSSKKRVGSFILAEMGPLGLILPEQVFMEPQESSEVEQVLRAKLSEGLNFADDLARAVIIVGLPFANLASPELQERMSYVNRQEQARGVGRPSGVKDAATELYENMCMNAVNQSIGRAIRHRGDWASLVLVDTRYSASRIQNKLPSWIGKNLTVTESFGEAMREMGRFYRDKRPEA</sequence>
<keyword evidence="7" id="KW-0547">Nucleotide-binding</keyword>
<evidence type="ECO:0000256" key="20">
    <source>
        <dbReference type="ARBA" id="ARBA00045702"/>
    </source>
</evidence>
<protein>
    <recommendedName>
        <fullName evidence="5">ATP-dependent DNA helicase CHL1</fullName>
        <ecNumber evidence="17">5.6.2.3</ecNumber>
    </recommendedName>
    <alternativeName>
        <fullName evidence="4">ATP-dependent DNA helicase chl1</fullName>
    </alternativeName>
    <alternativeName>
        <fullName evidence="16">Chromosome loss protein 1</fullName>
    </alternativeName>
    <alternativeName>
        <fullName evidence="18 19">DNA 5'-3' helicase CHL1</fullName>
    </alternativeName>
</protein>
<evidence type="ECO:0000256" key="15">
    <source>
        <dbReference type="ARBA" id="ARBA00023306"/>
    </source>
</evidence>
<evidence type="ECO:0000256" key="18">
    <source>
        <dbReference type="ARBA" id="ARBA00044998"/>
    </source>
</evidence>
<dbReference type="SMART" id="SM00488">
    <property type="entry name" value="DEXDc2"/>
    <property type="match status" value="1"/>
</dbReference>
<keyword evidence="6" id="KW-0479">Metal-binding</keyword>
<dbReference type="InterPro" id="IPR013020">
    <property type="entry name" value="Rad3/Chl1-like"/>
</dbReference>
<name>A0AAD5V1R4_9APHY</name>
<evidence type="ECO:0000313" key="24">
    <source>
        <dbReference type="Proteomes" id="UP001212997"/>
    </source>
</evidence>
<dbReference type="InterPro" id="IPR014013">
    <property type="entry name" value="Helic_SF1/SF2_ATP-bd_DinG/Rad3"/>
</dbReference>
<comment type="subcellular location">
    <subcellularLocation>
        <location evidence="2">Nucleus</location>
    </subcellularLocation>
</comment>
<keyword evidence="15" id="KW-0131">Cell cycle</keyword>
<evidence type="ECO:0000259" key="22">
    <source>
        <dbReference type="PROSITE" id="PS51193"/>
    </source>
</evidence>
<evidence type="ECO:0000256" key="6">
    <source>
        <dbReference type="ARBA" id="ARBA00022723"/>
    </source>
</evidence>
<evidence type="ECO:0000256" key="10">
    <source>
        <dbReference type="ARBA" id="ARBA00022840"/>
    </source>
</evidence>
<dbReference type="GO" id="GO:0016818">
    <property type="term" value="F:hydrolase activity, acting on acid anhydrides, in phosphorus-containing anhydrides"/>
    <property type="evidence" value="ECO:0007669"/>
    <property type="project" value="InterPro"/>
</dbReference>
<dbReference type="GO" id="GO:0043139">
    <property type="term" value="F:5'-3' DNA helicase activity"/>
    <property type="evidence" value="ECO:0007669"/>
    <property type="project" value="UniProtKB-EC"/>
</dbReference>
<evidence type="ECO:0000256" key="11">
    <source>
        <dbReference type="ARBA" id="ARBA00023004"/>
    </source>
</evidence>
<evidence type="ECO:0000256" key="5">
    <source>
        <dbReference type="ARBA" id="ARBA00017386"/>
    </source>
</evidence>
<dbReference type="InterPro" id="IPR027417">
    <property type="entry name" value="P-loop_NTPase"/>
</dbReference>
<evidence type="ECO:0000256" key="8">
    <source>
        <dbReference type="ARBA" id="ARBA00022801"/>
    </source>
</evidence>
<dbReference type="CDD" id="cd18788">
    <property type="entry name" value="SF2_C_XPD"/>
    <property type="match status" value="1"/>
</dbReference>
<comment type="catalytic activity">
    <reaction evidence="21">
        <text>ATP + H2O = ADP + phosphate + H(+)</text>
        <dbReference type="Rhea" id="RHEA:13065"/>
        <dbReference type="ChEBI" id="CHEBI:15377"/>
        <dbReference type="ChEBI" id="CHEBI:15378"/>
        <dbReference type="ChEBI" id="CHEBI:30616"/>
        <dbReference type="ChEBI" id="CHEBI:43474"/>
        <dbReference type="ChEBI" id="CHEBI:456216"/>
        <dbReference type="EC" id="5.6.2.3"/>
    </reaction>
</comment>
<reference evidence="23" key="1">
    <citation type="submission" date="2022-07" db="EMBL/GenBank/DDBJ databases">
        <title>Genome Sequence of Physisporinus lineatus.</title>
        <authorList>
            <person name="Buettner E."/>
        </authorList>
    </citation>
    <scope>NUCLEOTIDE SEQUENCE</scope>
    <source>
        <strain evidence="23">VT162</strain>
    </source>
</reference>
<dbReference type="GO" id="GO:0034085">
    <property type="term" value="P:establishment of sister chromatid cohesion"/>
    <property type="evidence" value="ECO:0007669"/>
    <property type="project" value="TreeGrafter"/>
</dbReference>
<evidence type="ECO:0000256" key="14">
    <source>
        <dbReference type="ARBA" id="ARBA00023242"/>
    </source>
</evidence>
<evidence type="ECO:0000256" key="16">
    <source>
        <dbReference type="ARBA" id="ARBA00029709"/>
    </source>
</evidence>
<gene>
    <name evidence="23" type="ORF">NLI96_g6367</name>
</gene>
<feature type="domain" description="Helicase ATP-binding" evidence="22">
    <location>
        <begin position="1"/>
        <end position="337"/>
    </location>
</feature>
<keyword evidence="24" id="KW-1185">Reference proteome</keyword>
<keyword evidence="11" id="KW-0408">Iron</keyword>
<dbReference type="AlphaFoldDB" id="A0AAD5V1R4"/>
<dbReference type="SMART" id="SM00491">
    <property type="entry name" value="HELICc2"/>
    <property type="match status" value="1"/>
</dbReference>
<evidence type="ECO:0000256" key="1">
    <source>
        <dbReference type="ARBA" id="ARBA00001966"/>
    </source>
</evidence>
<dbReference type="Gene3D" id="3.40.50.300">
    <property type="entry name" value="P-loop containing nucleotide triphosphate hydrolases"/>
    <property type="match status" value="2"/>
</dbReference>
<dbReference type="PANTHER" id="PTHR11472:SF41">
    <property type="entry name" value="ATP-DEPENDENT DNA HELICASE DDX11-RELATED"/>
    <property type="match status" value="1"/>
</dbReference>
<evidence type="ECO:0000256" key="19">
    <source>
        <dbReference type="ARBA" id="ARBA00045008"/>
    </source>
</evidence>
<evidence type="ECO:0000256" key="4">
    <source>
        <dbReference type="ARBA" id="ARBA00016387"/>
    </source>
</evidence>
<dbReference type="InterPro" id="IPR006554">
    <property type="entry name" value="Helicase-like_DEXD_c2"/>
</dbReference>
<evidence type="ECO:0000313" key="23">
    <source>
        <dbReference type="EMBL" id="KAJ3483359.1"/>
    </source>
</evidence>
<dbReference type="Proteomes" id="UP001212997">
    <property type="component" value="Unassembled WGS sequence"/>
</dbReference>
<comment type="cofactor">
    <cofactor evidence="1">
        <name>[4Fe-4S] cluster</name>
        <dbReference type="ChEBI" id="CHEBI:49883"/>
    </cofactor>
</comment>
<evidence type="ECO:0000256" key="17">
    <source>
        <dbReference type="ARBA" id="ARBA00044969"/>
    </source>
</evidence>
<organism evidence="23 24">
    <name type="scientific">Meripilus lineatus</name>
    <dbReference type="NCBI Taxonomy" id="2056292"/>
    <lineage>
        <taxon>Eukaryota</taxon>
        <taxon>Fungi</taxon>
        <taxon>Dikarya</taxon>
        <taxon>Basidiomycota</taxon>
        <taxon>Agaricomycotina</taxon>
        <taxon>Agaricomycetes</taxon>
        <taxon>Polyporales</taxon>
        <taxon>Meripilaceae</taxon>
        <taxon>Meripilus</taxon>
    </lineage>
</organism>
<dbReference type="EMBL" id="JANAWD010000231">
    <property type="protein sequence ID" value="KAJ3483359.1"/>
    <property type="molecule type" value="Genomic_DNA"/>
</dbReference>
<keyword evidence="10" id="KW-0067">ATP-binding</keyword>
<accession>A0AAD5V1R4</accession>
<evidence type="ECO:0000256" key="13">
    <source>
        <dbReference type="ARBA" id="ARBA00023235"/>
    </source>
</evidence>
<dbReference type="GO" id="GO:0005524">
    <property type="term" value="F:ATP binding"/>
    <property type="evidence" value="ECO:0007669"/>
    <property type="project" value="UniProtKB-KW"/>
</dbReference>
<comment type="caution">
    <text evidence="23">The sequence shown here is derived from an EMBL/GenBank/DDBJ whole genome shotgun (WGS) entry which is preliminary data.</text>
</comment>
<dbReference type="Pfam" id="PF06733">
    <property type="entry name" value="DEAD_2"/>
    <property type="match status" value="1"/>
</dbReference>